<feature type="chain" id="PRO_5005513842" evidence="4">
    <location>
        <begin position="26"/>
        <end position="313"/>
    </location>
</feature>
<evidence type="ECO:0000259" key="5">
    <source>
        <dbReference type="Pfam" id="PF13407"/>
    </source>
</evidence>
<dbReference type="GO" id="GO:0030246">
    <property type="term" value="F:carbohydrate binding"/>
    <property type="evidence" value="ECO:0007669"/>
    <property type="project" value="UniProtKB-ARBA"/>
</dbReference>
<dbReference type="EMBL" id="DF968179">
    <property type="protein sequence ID" value="GAP39192.1"/>
    <property type="molecule type" value="Genomic_DNA"/>
</dbReference>
<dbReference type="InterPro" id="IPR028082">
    <property type="entry name" value="Peripla_BP_I"/>
</dbReference>
<dbReference type="Proteomes" id="UP000053370">
    <property type="component" value="Unassembled WGS sequence"/>
</dbReference>
<dbReference type="STRING" id="1678840.ATC1_11112"/>
<reference evidence="6" key="1">
    <citation type="journal article" date="2015" name="Genome Announc.">
        <title>Draft Genome Sequence of Anaerolineae Strain TC1, a Novel Isolate from a Methanogenic Wastewater Treatment System.</title>
        <authorList>
            <person name="Matsuura N."/>
            <person name="Tourlousse D.M."/>
            <person name="Sun L."/>
            <person name="Toyonaga M."/>
            <person name="Kuroda K."/>
            <person name="Ohashi A."/>
            <person name="Cruz R."/>
            <person name="Yamaguchi T."/>
            <person name="Sekiguchi Y."/>
        </authorList>
    </citation>
    <scope>NUCLEOTIDE SEQUENCE [LARGE SCALE GENOMIC DNA]</scope>
    <source>
        <strain evidence="6">TC1</strain>
    </source>
</reference>
<organism evidence="6">
    <name type="scientific">Flexilinea flocculi</name>
    <dbReference type="NCBI Taxonomy" id="1678840"/>
    <lineage>
        <taxon>Bacteria</taxon>
        <taxon>Bacillati</taxon>
        <taxon>Chloroflexota</taxon>
        <taxon>Anaerolineae</taxon>
        <taxon>Anaerolineales</taxon>
        <taxon>Anaerolineaceae</taxon>
        <taxon>Flexilinea</taxon>
    </lineage>
</organism>
<name>A0A0K8P967_9CHLR</name>
<evidence type="ECO:0000256" key="3">
    <source>
        <dbReference type="ARBA" id="ARBA00022729"/>
    </source>
</evidence>
<dbReference type="InterPro" id="IPR025997">
    <property type="entry name" value="SBP_2_dom"/>
</dbReference>
<proteinExistence type="inferred from homology"/>
<dbReference type="AlphaFoldDB" id="A0A0K8P967"/>
<evidence type="ECO:0000313" key="7">
    <source>
        <dbReference type="Proteomes" id="UP000053370"/>
    </source>
</evidence>
<dbReference type="SUPFAM" id="SSF53822">
    <property type="entry name" value="Periplasmic binding protein-like I"/>
    <property type="match status" value="1"/>
</dbReference>
<evidence type="ECO:0000256" key="2">
    <source>
        <dbReference type="ARBA" id="ARBA00007639"/>
    </source>
</evidence>
<dbReference type="Pfam" id="PF13407">
    <property type="entry name" value="Peripla_BP_4"/>
    <property type="match status" value="1"/>
</dbReference>
<protein>
    <submittedName>
        <fullName evidence="6">Monosaccharide ABC transporter substrate-binding protein, CUT2 family</fullName>
    </submittedName>
</protein>
<comment type="similarity">
    <text evidence="2">Belongs to the bacterial solute-binding protein 2 family.</text>
</comment>
<keyword evidence="3 4" id="KW-0732">Signal</keyword>
<evidence type="ECO:0000256" key="4">
    <source>
        <dbReference type="SAM" id="SignalP"/>
    </source>
</evidence>
<keyword evidence="7" id="KW-1185">Reference proteome</keyword>
<dbReference type="GO" id="GO:0030313">
    <property type="term" value="C:cell envelope"/>
    <property type="evidence" value="ECO:0007669"/>
    <property type="project" value="UniProtKB-SubCell"/>
</dbReference>
<dbReference type="CDD" id="cd01536">
    <property type="entry name" value="PBP1_ABC_sugar_binding-like"/>
    <property type="match status" value="1"/>
</dbReference>
<dbReference type="PANTHER" id="PTHR46847:SF1">
    <property type="entry name" value="D-ALLOSE-BINDING PERIPLASMIC PROTEIN-RELATED"/>
    <property type="match status" value="1"/>
</dbReference>
<sequence length="313" mass="34011">MKKSFVYILLIIVISMFASVFSVSAADKPVTVGFAAASSGWPWYATFIQHVEDRCAKNGWESIILSADADVATQLNQVLDLIEKKVDYIIIGPLDAKASIPAIKKAHEANIPVIVIGNDLDKEYWDYVAAIRVIDDRDLGRNSAEIMAEVLKDSPSKKIFVVDGLAGQPAVTLRWEEMKPVFEKNGIEVVASEYADWDMVKAITVTEDMITRFPDIDAIFSMDGSMTPGIVQVLEESGMEDIPVVGLGGTATELELVKEGKVVGTACQSPGMNAEDAMDAIEALEAGETIEKRMTVNTPKTFAANADDCPGDW</sequence>
<comment type="subcellular location">
    <subcellularLocation>
        <location evidence="1">Cell envelope</location>
    </subcellularLocation>
</comment>
<evidence type="ECO:0000256" key="1">
    <source>
        <dbReference type="ARBA" id="ARBA00004196"/>
    </source>
</evidence>
<feature type="signal peptide" evidence="4">
    <location>
        <begin position="1"/>
        <end position="25"/>
    </location>
</feature>
<evidence type="ECO:0000313" key="6">
    <source>
        <dbReference type="EMBL" id="GAP39192.1"/>
    </source>
</evidence>
<dbReference type="RefSeq" id="WP_062277038.1">
    <property type="nucleotide sequence ID" value="NZ_DF968179.1"/>
</dbReference>
<accession>A0A0K8P967</accession>
<dbReference type="PANTHER" id="PTHR46847">
    <property type="entry name" value="D-ALLOSE-BINDING PERIPLASMIC PROTEIN-RELATED"/>
    <property type="match status" value="1"/>
</dbReference>
<dbReference type="Gene3D" id="3.40.50.2300">
    <property type="match status" value="2"/>
</dbReference>
<feature type="domain" description="Periplasmic binding protein" evidence="5">
    <location>
        <begin position="32"/>
        <end position="288"/>
    </location>
</feature>
<gene>
    <name evidence="6" type="ORF">ATC1_11112</name>
</gene>
<dbReference type="OrthoDB" id="9769193at2"/>